<dbReference type="GO" id="GO:0005886">
    <property type="term" value="C:plasma membrane"/>
    <property type="evidence" value="ECO:0007669"/>
    <property type="project" value="TreeGrafter"/>
</dbReference>
<evidence type="ECO:0000256" key="1">
    <source>
        <dbReference type="ARBA" id="ARBA00004141"/>
    </source>
</evidence>
<feature type="transmembrane region" description="Helical" evidence="8">
    <location>
        <begin position="462"/>
        <end position="484"/>
    </location>
</feature>
<proteinExistence type="inferred from homology"/>
<gene>
    <name evidence="10" type="ORF">SBAD_LOCUS10505</name>
</gene>
<accession>A0A183J3Q7</accession>
<evidence type="ECO:0000313" key="12">
    <source>
        <dbReference type="WBParaSite" id="SBAD_0001087101-mRNA-1"/>
    </source>
</evidence>
<keyword evidence="5 8" id="KW-0472">Membrane</keyword>
<keyword evidence="4 8" id="KW-1133">Transmembrane helix</keyword>
<feature type="region of interest" description="Disordered" evidence="7">
    <location>
        <begin position="514"/>
        <end position="537"/>
    </location>
</feature>
<reference evidence="10 11" key="2">
    <citation type="submission" date="2018-11" db="EMBL/GenBank/DDBJ databases">
        <authorList>
            <consortium name="Pathogen Informatics"/>
        </authorList>
    </citation>
    <scope>NUCLEOTIDE SEQUENCE [LARGE SCALE GENOMIC DNA]</scope>
</reference>
<evidence type="ECO:0000313" key="10">
    <source>
        <dbReference type="EMBL" id="VDP32387.1"/>
    </source>
</evidence>
<evidence type="ECO:0000256" key="3">
    <source>
        <dbReference type="ARBA" id="ARBA00022692"/>
    </source>
</evidence>
<dbReference type="SUPFAM" id="SSF82866">
    <property type="entry name" value="Multidrug efflux transporter AcrB transmembrane domain"/>
    <property type="match status" value="2"/>
</dbReference>
<evidence type="ECO:0000256" key="5">
    <source>
        <dbReference type="ARBA" id="ARBA00023136"/>
    </source>
</evidence>
<reference evidence="12" key="1">
    <citation type="submission" date="2016-06" db="UniProtKB">
        <authorList>
            <consortium name="WormBaseParasite"/>
        </authorList>
    </citation>
    <scope>IDENTIFICATION</scope>
</reference>
<organism evidence="12">
    <name type="scientific">Soboliphyme baturini</name>
    <dbReference type="NCBI Taxonomy" id="241478"/>
    <lineage>
        <taxon>Eukaryota</taxon>
        <taxon>Metazoa</taxon>
        <taxon>Ecdysozoa</taxon>
        <taxon>Nematoda</taxon>
        <taxon>Enoplea</taxon>
        <taxon>Dorylaimia</taxon>
        <taxon>Dioctophymatida</taxon>
        <taxon>Dioctophymatoidea</taxon>
        <taxon>Soboliphymatidae</taxon>
        <taxon>Soboliphyme</taxon>
    </lineage>
</organism>
<sequence>MVSALFHTSRSLPVEDRISEALGDAAVSITITVLTDILSFGVGYFTDFPAVQLFCVYTCVAMFITFLYQLTFLLGLLVLHARNEQRAMHSFLPCIKTIPWKTAGTFTYTLISKSRDHAFKRILNVGKLPSTAAWDREIIFLLNEMKNRSVLRKLFCIGSTAVVPLPKGAQGSASFMVADKQGSKISRTFQKTIAPILVNPWTITVILVLYAVYLAMSIYGCFLVKEGLEPVNLLVRDSYATKYYQQVDKYFNEKGQLVQICFQQPGKLSDPENRRAILDIVKKFANSPHGMGDDGVDFWLMEFESFLPRYNQRYVEELDNQSFYDNLEAFLGFEEFERYRGDVIWNNTAEEKISAFRLAVGVQNFALAYQQVVPNVLQEMYSGMACMVVIALLLVPKPLCSLWVTFMIASIDVGVIGYMAFWNLSMDCISMITLIMSIGFSVDFSAHIAYAYTTSPEKESTVFLVILIGVTHGIVILPVFLHLFDPQTVRACFRERKQADANLRPISTIEVEAAPNASKHAPEANDSHKPSEPSARLEKLTTITKKYLLKFHAPPQSGGSTNPAFVRS</sequence>
<dbReference type="GO" id="GO:0006897">
    <property type="term" value="P:endocytosis"/>
    <property type="evidence" value="ECO:0007669"/>
    <property type="project" value="TreeGrafter"/>
</dbReference>
<evidence type="ECO:0000256" key="2">
    <source>
        <dbReference type="ARBA" id="ARBA00005585"/>
    </source>
</evidence>
<dbReference type="AlphaFoldDB" id="A0A183J3Q7"/>
<comment type="subcellular location">
    <subcellularLocation>
        <location evidence="1">Membrane</location>
        <topology evidence="1">Multi-pass membrane protein</topology>
    </subcellularLocation>
</comment>
<dbReference type="PANTHER" id="PTHR10796">
    <property type="entry name" value="PATCHED-RELATED"/>
    <property type="match status" value="1"/>
</dbReference>
<dbReference type="Pfam" id="PF02460">
    <property type="entry name" value="Patched"/>
    <property type="match status" value="1"/>
</dbReference>
<dbReference type="GO" id="GO:0030659">
    <property type="term" value="C:cytoplasmic vesicle membrane"/>
    <property type="evidence" value="ECO:0007669"/>
    <property type="project" value="TreeGrafter"/>
</dbReference>
<evidence type="ECO:0000256" key="4">
    <source>
        <dbReference type="ARBA" id="ARBA00022989"/>
    </source>
</evidence>
<dbReference type="PANTHER" id="PTHR10796:SF92">
    <property type="entry name" value="PATCHED-RELATED, ISOFORM A"/>
    <property type="match status" value="1"/>
</dbReference>
<dbReference type="InterPro" id="IPR003392">
    <property type="entry name" value="PTHD_SSD"/>
</dbReference>
<dbReference type="EMBL" id="UZAM01014178">
    <property type="protein sequence ID" value="VDP32387.1"/>
    <property type="molecule type" value="Genomic_DNA"/>
</dbReference>
<dbReference type="Proteomes" id="UP000270296">
    <property type="component" value="Unassembled WGS sequence"/>
</dbReference>
<keyword evidence="11" id="KW-1185">Reference proteome</keyword>
<dbReference type="PROSITE" id="PS50156">
    <property type="entry name" value="SSD"/>
    <property type="match status" value="1"/>
</dbReference>
<feature type="compositionally biased region" description="Basic and acidic residues" evidence="7">
    <location>
        <begin position="520"/>
        <end position="537"/>
    </location>
</feature>
<evidence type="ECO:0000256" key="6">
    <source>
        <dbReference type="ARBA" id="ARBA00023180"/>
    </source>
</evidence>
<protein>
    <submittedName>
        <fullName evidence="12">SSD domain-containing protein</fullName>
    </submittedName>
</protein>
<feature type="transmembrane region" description="Helical" evidence="8">
    <location>
        <begin position="402"/>
        <end position="423"/>
    </location>
</feature>
<feature type="transmembrane region" description="Helical" evidence="8">
    <location>
        <begin position="193"/>
        <end position="216"/>
    </location>
</feature>
<feature type="transmembrane region" description="Helical" evidence="8">
    <location>
        <begin position="429"/>
        <end position="450"/>
    </location>
</feature>
<feature type="domain" description="SSD" evidence="9">
    <location>
        <begin position="1"/>
        <end position="79"/>
    </location>
</feature>
<dbReference type="InterPro" id="IPR051697">
    <property type="entry name" value="Patched_domain-protein"/>
</dbReference>
<evidence type="ECO:0000259" key="9">
    <source>
        <dbReference type="PROSITE" id="PS50156"/>
    </source>
</evidence>
<keyword evidence="3 8" id="KW-0812">Transmembrane</keyword>
<dbReference type="Gene3D" id="1.20.1640.10">
    <property type="entry name" value="Multidrug efflux transporter AcrB transmembrane domain"/>
    <property type="match status" value="2"/>
</dbReference>
<comment type="similarity">
    <text evidence="2">Belongs to the patched family.</text>
</comment>
<evidence type="ECO:0000313" key="11">
    <source>
        <dbReference type="Proteomes" id="UP000270296"/>
    </source>
</evidence>
<evidence type="ECO:0000256" key="7">
    <source>
        <dbReference type="SAM" id="MobiDB-lite"/>
    </source>
</evidence>
<dbReference type="GO" id="GO:0018996">
    <property type="term" value="P:molting cycle, collagen and cuticulin-based cuticle"/>
    <property type="evidence" value="ECO:0007669"/>
    <property type="project" value="TreeGrafter"/>
</dbReference>
<dbReference type="OrthoDB" id="6510177at2759"/>
<feature type="transmembrane region" description="Helical" evidence="8">
    <location>
        <begin position="21"/>
        <end position="45"/>
    </location>
</feature>
<feature type="transmembrane region" description="Helical" evidence="8">
    <location>
        <begin position="51"/>
        <end position="79"/>
    </location>
</feature>
<keyword evidence="6" id="KW-0325">Glycoprotein</keyword>
<evidence type="ECO:0000256" key="8">
    <source>
        <dbReference type="SAM" id="Phobius"/>
    </source>
</evidence>
<dbReference type="WBParaSite" id="SBAD_0001087101-mRNA-1">
    <property type="protein sequence ID" value="SBAD_0001087101-mRNA-1"/>
    <property type="gene ID" value="SBAD_0001087101"/>
</dbReference>
<name>A0A183J3Q7_9BILA</name>
<dbReference type="InterPro" id="IPR000731">
    <property type="entry name" value="SSD"/>
</dbReference>